<dbReference type="InterPro" id="IPR051371">
    <property type="entry name" value="Ras_palmitoyltransferase"/>
</dbReference>
<proteinExistence type="inferred from homology"/>
<evidence type="ECO:0000256" key="1">
    <source>
        <dbReference type="ARBA" id="ARBA00004406"/>
    </source>
</evidence>
<evidence type="ECO:0000313" key="8">
    <source>
        <dbReference type="EMBL" id="VDM18327.1"/>
    </source>
</evidence>
<keyword evidence="6" id="KW-0472">Membrane</keyword>
<name>A0A0R3WLL5_HYDTA</name>
<evidence type="ECO:0000256" key="6">
    <source>
        <dbReference type="ARBA" id="ARBA00023136"/>
    </source>
</evidence>
<dbReference type="AlphaFoldDB" id="A0A0R3WLL5"/>
<keyword evidence="5" id="KW-0256">Endoplasmic reticulum</keyword>
<dbReference type="Pfam" id="PF10256">
    <property type="entry name" value="Erf4"/>
    <property type="match status" value="1"/>
</dbReference>
<dbReference type="OrthoDB" id="2190159at2759"/>
<gene>
    <name evidence="8" type="ORF">TTAC_LOCUS1640</name>
</gene>
<evidence type="ECO:0000256" key="3">
    <source>
        <dbReference type="ARBA" id="ARBA00011396"/>
    </source>
</evidence>
<dbReference type="InterPro" id="IPR019383">
    <property type="entry name" value="Golgin_A_7/ERF4"/>
</dbReference>
<evidence type="ECO:0000259" key="7">
    <source>
        <dbReference type="Pfam" id="PF10256"/>
    </source>
</evidence>
<dbReference type="GO" id="GO:0006612">
    <property type="term" value="P:protein targeting to membrane"/>
    <property type="evidence" value="ECO:0007669"/>
    <property type="project" value="TreeGrafter"/>
</dbReference>
<reference evidence="8 9" key="2">
    <citation type="submission" date="2018-11" db="EMBL/GenBank/DDBJ databases">
        <authorList>
            <consortium name="Pathogen Informatics"/>
        </authorList>
    </citation>
    <scope>NUCLEOTIDE SEQUENCE [LARGE SCALE GENOMIC DNA]</scope>
</reference>
<protein>
    <recommendedName>
        <fullName evidence="4">Ras modification protein ERF4</fullName>
    </recommendedName>
</protein>
<evidence type="ECO:0000256" key="5">
    <source>
        <dbReference type="ARBA" id="ARBA00022824"/>
    </source>
</evidence>
<keyword evidence="9" id="KW-1185">Reference proteome</keyword>
<dbReference type="PANTHER" id="PTHR13254">
    <property type="entry name" value="GOLGI AUTOANTIGEN, GOLGIN SUBFAMILY A, 7"/>
    <property type="match status" value="1"/>
</dbReference>
<evidence type="ECO:0000313" key="10">
    <source>
        <dbReference type="WBParaSite" id="TTAC_0000165301-mRNA-1"/>
    </source>
</evidence>
<accession>A0A0R3WLL5</accession>
<dbReference type="GO" id="GO:0002178">
    <property type="term" value="C:palmitoyltransferase complex"/>
    <property type="evidence" value="ECO:0007669"/>
    <property type="project" value="TreeGrafter"/>
</dbReference>
<dbReference type="PANTHER" id="PTHR13254:SF0">
    <property type="entry name" value="GOLGIN SUBFAMILY A MEMBER 7_ERF4 DOMAIN-CONTAINING PROTEIN"/>
    <property type="match status" value="1"/>
</dbReference>
<organism evidence="10">
    <name type="scientific">Hydatigena taeniaeformis</name>
    <name type="common">Feline tapeworm</name>
    <name type="synonym">Taenia taeniaeformis</name>
    <dbReference type="NCBI Taxonomy" id="6205"/>
    <lineage>
        <taxon>Eukaryota</taxon>
        <taxon>Metazoa</taxon>
        <taxon>Spiralia</taxon>
        <taxon>Lophotrochozoa</taxon>
        <taxon>Platyhelminthes</taxon>
        <taxon>Cestoda</taxon>
        <taxon>Eucestoda</taxon>
        <taxon>Cyclophyllidea</taxon>
        <taxon>Taeniidae</taxon>
        <taxon>Hydatigera</taxon>
    </lineage>
</organism>
<comment type="subcellular location">
    <subcellularLocation>
        <location evidence="1">Endoplasmic reticulum membrane</location>
        <topology evidence="1">Peripheral membrane protein</topology>
    </subcellularLocation>
</comment>
<dbReference type="STRING" id="6205.A0A0R3WLL5"/>
<sequence length="196" mass="22027">MTTSPAYNPEVLLQQASMSNLQRVFVQRDFTEGTAVRFQTSLPERLTGKASIFSGAVSLNWMPALNLSFTLELLFAGLLYLKAIDWVLSLTIRRIPPEEFAKAISDLNAMFDKAEALTPGVVCENLTGCLTAYLLFLCMPTHYERMLDKIAYRVIQLNDQIFMPHGLLMIDPAERGLRMIEICILNSTDSNTSQQI</sequence>
<comment type="subunit">
    <text evidence="3">Interacts with ERF2.</text>
</comment>
<evidence type="ECO:0000313" key="9">
    <source>
        <dbReference type="Proteomes" id="UP000274429"/>
    </source>
</evidence>
<comment type="similarity">
    <text evidence="2">Belongs to the ERF4 family.</text>
</comment>
<dbReference type="GO" id="GO:0005789">
    <property type="term" value="C:endoplasmic reticulum membrane"/>
    <property type="evidence" value="ECO:0007669"/>
    <property type="project" value="UniProtKB-SubCell"/>
</dbReference>
<dbReference type="EMBL" id="UYWX01000421">
    <property type="protein sequence ID" value="VDM18327.1"/>
    <property type="molecule type" value="Genomic_DNA"/>
</dbReference>
<evidence type="ECO:0000256" key="2">
    <source>
        <dbReference type="ARBA" id="ARBA00007732"/>
    </source>
</evidence>
<dbReference type="WBParaSite" id="TTAC_0000165301-mRNA-1">
    <property type="protein sequence ID" value="TTAC_0000165301-mRNA-1"/>
    <property type="gene ID" value="TTAC_0000165301"/>
</dbReference>
<reference evidence="10" key="1">
    <citation type="submission" date="2017-02" db="UniProtKB">
        <authorList>
            <consortium name="WormBaseParasite"/>
        </authorList>
    </citation>
    <scope>IDENTIFICATION</scope>
</reference>
<dbReference type="Proteomes" id="UP000274429">
    <property type="component" value="Unassembled WGS sequence"/>
</dbReference>
<feature type="domain" description="Golgin subfamily A member 7/ERF4" evidence="7">
    <location>
        <begin position="24"/>
        <end position="181"/>
    </location>
</feature>
<evidence type="ECO:0000256" key="4">
    <source>
        <dbReference type="ARBA" id="ARBA00018463"/>
    </source>
</evidence>